<gene>
    <name evidence="1" type="ORF">DFQ00_106286</name>
    <name evidence="2" type="ORF">HUB98_03765</name>
</gene>
<proteinExistence type="predicted"/>
<protein>
    <submittedName>
        <fullName evidence="1">Uncharacterized protein</fullName>
    </submittedName>
</protein>
<dbReference type="EMBL" id="QJSW01000006">
    <property type="protein sequence ID" value="PYE49300.1"/>
    <property type="molecule type" value="Genomic_DNA"/>
</dbReference>
<evidence type="ECO:0000313" key="3">
    <source>
        <dbReference type="Proteomes" id="UP000247790"/>
    </source>
</evidence>
<evidence type="ECO:0000313" key="2">
    <source>
        <dbReference type="EMBL" id="QKS55518.1"/>
    </source>
</evidence>
<evidence type="ECO:0000313" key="4">
    <source>
        <dbReference type="Proteomes" id="UP000509327"/>
    </source>
</evidence>
<keyword evidence="4" id="KW-1185">Reference proteome</keyword>
<dbReference type="Proteomes" id="UP000247790">
    <property type="component" value="Unassembled WGS sequence"/>
</dbReference>
<reference evidence="2 4" key="2">
    <citation type="submission" date="2020-06" db="EMBL/GenBank/DDBJ databases">
        <title>Complete genome of Paenibacillus barcinonensis KACC11450.</title>
        <authorList>
            <person name="Kim M."/>
            <person name="Park Y.-J."/>
            <person name="Shin J.-H."/>
        </authorList>
    </citation>
    <scope>NUCLEOTIDE SEQUENCE [LARGE SCALE GENOMIC DNA]</scope>
    <source>
        <strain evidence="2 4">KACC11450</strain>
    </source>
</reference>
<dbReference type="RefSeq" id="WP_167433691.1">
    <property type="nucleotide sequence ID" value="NZ_CP054614.1"/>
</dbReference>
<dbReference type="EMBL" id="CP054614">
    <property type="protein sequence ID" value="QKS55518.1"/>
    <property type="molecule type" value="Genomic_DNA"/>
</dbReference>
<reference evidence="1 3" key="1">
    <citation type="submission" date="2018-06" db="EMBL/GenBank/DDBJ databases">
        <title>Genomic Encyclopedia of Type Strains, Phase III (KMG-III): the genomes of soil and plant-associated and newly described type strains.</title>
        <authorList>
            <person name="Whitman W."/>
        </authorList>
    </citation>
    <scope>NUCLEOTIDE SEQUENCE [LARGE SCALE GENOMIC DNA]</scope>
    <source>
        <strain evidence="1 3">CECT 7022</strain>
    </source>
</reference>
<dbReference type="Proteomes" id="UP000509327">
    <property type="component" value="Chromosome"/>
</dbReference>
<dbReference type="AlphaFoldDB" id="A0A2V4VRT0"/>
<organism evidence="1 3">
    <name type="scientific">Paenibacillus barcinonensis</name>
    <dbReference type="NCBI Taxonomy" id="198119"/>
    <lineage>
        <taxon>Bacteria</taxon>
        <taxon>Bacillati</taxon>
        <taxon>Bacillota</taxon>
        <taxon>Bacilli</taxon>
        <taxon>Bacillales</taxon>
        <taxon>Paenibacillaceae</taxon>
        <taxon>Paenibacillus</taxon>
    </lineage>
</organism>
<name>A0A2V4VRT0_PAEBA</name>
<evidence type="ECO:0000313" key="1">
    <source>
        <dbReference type="EMBL" id="PYE49300.1"/>
    </source>
</evidence>
<sequence length="45" mass="5240">MSAKEQYLKQLLSKTTKERWIANLMLSASSEVLKSVTLRQLKQMK</sequence>
<accession>A0A2V4VRT0</accession>